<dbReference type="InterPro" id="IPR013216">
    <property type="entry name" value="Methyltransf_11"/>
</dbReference>
<dbReference type="GO" id="GO:0008757">
    <property type="term" value="F:S-adenosylmethionine-dependent methyltransferase activity"/>
    <property type="evidence" value="ECO:0007669"/>
    <property type="project" value="InterPro"/>
</dbReference>
<keyword evidence="3" id="KW-1185">Reference proteome</keyword>
<dbReference type="KEGG" id="fwa:DCMF_25150"/>
<dbReference type="Proteomes" id="UP000323521">
    <property type="component" value="Chromosome"/>
</dbReference>
<dbReference type="Gene3D" id="3.40.50.150">
    <property type="entry name" value="Vaccinia Virus protein VP39"/>
    <property type="match status" value="1"/>
</dbReference>
<accession>A0A3G1KYR5</accession>
<evidence type="ECO:0000313" key="2">
    <source>
        <dbReference type="EMBL" id="ATW27602.1"/>
    </source>
</evidence>
<sequence>MLAERIENYWSGRSAGYSASIRKEISSFRREAWKSLLEEMGGEGNGKKALDVGTGPGFFAILLADLGYEVTALDAAENMLEEARENIKHAGFRATFFKGDAQKVPYPENTFDLIVSRNLTWTLPQPLDTYQEWFRLLKKGGRVLVFDANWYLRLTDAGLQAAYEEEMKLARAKGCFKEISEEQMKECEEIAKKLPLTYQKRPEWDVQAFTSCGFPEVFVQERINERIYNETEQAIYQAEPMFGLCAVK</sequence>
<reference evidence="2 3" key="1">
    <citation type="submission" date="2016-10" db="EMBL/GenBank/DDBJ databases">
        <title>Complete Genome Sequence of Peptococcaceae strain DCMF.</title>
        <authorList>
            <person name="Edwards R.J."/>
            <person name="Holland S.I."/>
            <person name="Deshpande N.P."/>
            <person name="Wong Y.K."/>
            <person name="Ertan H."/>
            <person name="Manefield M."/>
            <person name="Russell T.L."/>
            <person name="Lee M.J."/>
        </authorList>
    </citation>
    <scope>NUCLEOTIDE SEQUENCE [LARGE SCALE GENOMIC DNA]</scope>
    <source>
        <strain evidence="2 3">DCMF</strain>
    </source>
</reference>
<dbReference type="InterPro" id="IPR029063">
    <property type="entry name" value="SAM-dependent_MTases_sf"/>
</dbReference>
<dbReference type="PANTHER" id="PTHR43591:SF24">
    <property type="entry name" value="2-METHOXY-6-POLYPRENYL-1,4-BENZOQUINOL METHYLASE, MITOCHONDRIAL"/>
    <property type="match status" value="1"/>
</dbReference>
<evidence type="ECO:0000313" key="3">
    <source>
        <dbReference type="Proteomes" id="UP000323521"/>
    </source>
</evidence>
<feature type="domain" description="Methyltransferase type 11" evidence="1">
    <location>
        <begin position="50"/>
        <end position="144"/>
    </location>
</feature>
<protein>
    <recommendedName>
        <fullName evidence="1">Methyltransferase type 11 domain-containing protein</fullName>
    </recommendedName>
</protein>
<dbReference type="SUPFAM" id="SSF53335">
    <property type="entry name" value="S-adenosyl-L-methionine-dependent methyltransferases"/>
    <property type="match status" value="1"/>
</dbReference>
<dbReference type="Pfam" id="PF08241">
    <property type="entry name" value="Methyltransf_11"/>
    <property type="match status" value="1"/>
</dbReference>
<gene>
    <name evidence="2" type="ORF">DCMF_25150</name>
</gene>
<name>A0A3G1KYR5_FORW1</name>
<proteinExistence type="predicted"/>
<organism evidence="2 3">
    <name type="scientific">Formimonas warabiya</name>
    <dbReference type="NCBI Taxonomy" id="1761012"/>
    <lineage>
        <taxon>Bacteria</taxon>
        <taxon>Bacillati</taxon>
        <taxon>Bacillota</taxon>
        <taxon>Clostridia</taxon>
        <taxon>Eubacteriales</taxon>
        <taxon>Peptococcaceae</taxon>
        <taxon>Candidatus Formimonas</taxon>
    </lineage>
</organism>
<dbReference type="RefSeq" id="WP_148136972.1">
    <property type="nucleotide sequence ID" value="NZ_CP017634.1"/>
</dbReference>
<dbReference type="CDD" id="cd02440">
    <property type="entry name" value="AdoMet_MTases"/>
    <property type="match status" value="1"/>
</dbReference>
<evidence type="ECO:0000259" key="1">
    <source>
        <dbReference type="Pfam" id="PF08241"/>
    </source>
</evidence>
<dbReference type="AlphaFoldDB" id="A0A3G1KYR5"/>
<dbReference type="OrthoDB" id="5522265at2"/>
<dbReference type="PANTHER" id="PTHR43591">
    <property type="entry name" value="METHYLTRANSFERASE"/>
    <property type="match status" value="1"/>
</dbReference>
<dbReference type="EMBL" id="CP017634">
    <property type="protein sequence ID" value="ATW27602.1"/>
    <property type="molecule type" value="Genomic_DNA"/>
</dbReference>